<dbReference type="OrthoDB" id="10558798at2759"/>
<dbReference type="AlphaFoldDB" id="A0A024TS10"/>
<gene>
    <name evidence="2" type="ORF">H310_10780</name>
</gene>
<dbReference type="EMBL" id="KI913978">
    <property type="protein sequence ID" value="ETV96147.1"/>
    <property type="molecule type" value="Genomic_DNA"/>
</dbReference>
<accession>A0A024TS10</accession>
<name>A0A024TS10_9STRA</name>
<reference evidence="2" key="1">
    <citation type="submission" date="2013-12" db="EMBL/GenBank/DDBJ databases">
        <title>The Genome Sequence of Aphanomyces invadans NJM9701.</title>
        <authorList>
            <consortium name="The Broad Institute Genomics Platform"/>
            <person name="Russ C."/>
            <person name="Tyler B."/>
            <person name="van West P."/>
            <person name="Dieguez-Uribeondo J."/>
            <person name="Young S.K."/>
            <person name="Zeng Q."/>
            <person name="Gargeya S."/>
            <person name="Fitzgerald M."/>
            <person name="Abouelleil A."/>
            <person name="Alvarado L."/>
            <person name="Chapman S.B."/>
            <person name="Gainer-Dewar J."/>
            <person name="Goldberg J."/>
            <person name="Griggs A."/>
            <person name="Gujja S."/>
            <person name="Hansen M."/>
            <person name="Howarth C."/>
            <person name="Imamovic A."/>
            <person name="Ireland A."/>
            <person name="Larimer J."/>
            <person name="McCowan C."/>
            <person name="Murphy C."/>
            <person name="Pearson M."/>
            <person name="Poon T.W."/>
            <person name="Priest M."/>
            <person name="Roberts A."/>
            <person name="Saif S."/>
            <person name="Shea T."/>
            <person name="Sykes S."/>
            <person name="Wortman J."/>
            <person name="Nusbaum C."/>
            <person name="Birren B."/>
        </authorList>
    </citation>
    <scope>NUCLEOTIDE SEQUENCE [LARGE SCALE GENOMIC DNA]</scope>
    <source>
        <strain evidence="2">NJM9701</strain>
    </source>
</reference>
<dbReference type="GeneID" id="20087830"/>
<organism evidence="2">
    <name type="scientific">Aphanomyces invadans</name>
    <dbReference type="NCBI Taxonomy" id="157072"/>
    <lineage>
        <taxon>Eukaryota</taxon>
        <taxon>Sar</taxon>
        <taxon>Stramenopiles</taxon>
        <taxon>Oomycota</taxon>
        <taxon>Saprolegniomycetes</taxon>
        <taxon>Saprolegniales</taxon>
        <taxon>Verrucalvaceae</taxon>
        <taxon>Aphanomyces</taxon>
    </lineage>
</organism>
<evidence type="ECO:0000256" key="1">
    <source>
        <dbReference type="SAM" id="MobiDB-lite"/>
    </source>
</evidence>
<dbReference type="VEuPathDB" id="FungiDB:H310_10780"/>
<dbReference type="RefSeq" id="XP_008875458.1">
    <property type="nucleotide sequence ID" value="XM_008877236.1"/>
</dbReference>
<sequence>MARDKEKHKASCKRWRETNKEKYKASWKRRYEANKERYKASRKLWYEANKERYKASKKRSREANKEDIKKRRAANRARMTAAHNSSKGSTWTKTEQQTTKQSENINDATLTKKAVTGPSHSENRIDAKKSLISSGQVKPQAKLLQDQQAKITQPPPLPLHTQKAAPIVPPSTVIYLDPVVFSLKVHKKSFPHNACIEFTLIVEEYNFVGVEQGCTSCHFQRAIFPSSKYVAKGDQGPRMCTSCRELIFLRHCGHLWKNQDSSKTTSIPRTGSPRIVEEFVV</sequence>
<feature type="region of interest" description="Disordered" evidence="1">
    <location>
        <begin position="1"/>
        <end position="29"/>
    </location>
</feature>
<feature type="compositionally biased region" description="Low complexity" evidence="1">
    <location>
        <begin position="89"/>
        <end position="103"/>
    </location>
</feature>
<proteinExistence type="predicted"/>
<feature type="region of interest" description="Disordered" evidence="1">
    <location>
        <begin position="48"/>
        <end position="125"/>
    </location>
</feature>
<protein>
    <submittedName>
        <fullName evidence="2">Uncharacterized protein</fullName>
    </submittedName>
</protein>
<evidence type="ECO:0000313" key="2">
    <source>
        <dbReference type="EMBL" id="ETV96147.1"/>
    </source>
</evidence>